<dbReference type="InterPro" id="IPR029058">
    <property type="entry name" value="AB_hydrolase_fold"/>
</dbReference>
<dbReference type="Gene3D" id="3.40.50.1820">
    <property type="entry name" value="alpha/beta hydrolase"/>
    <property type="match status" value="1"/>
</dbReference>
<dbReference type="STRING" id="665126.ABB55_26835"/>
<keyword evidence="3" id="KW-1185">Reference proteome</keyword>
<reference evidence="2 3" key="1">
    <citation type="submission" date="2015-09" db="EMBL/GenBank/DDBJ databases">
        <authorList>
            <person name="Jackson K.R."/>
            <person name="Lunt B.L."/>
            <person name="Fisher J.N.B."/>
            <person name="Gardner A.V."/>
            <person name="Bailey M.E."/>
            <person name="Deus L.M."/>
            <person name="Earl A.S."/>
            <person name="Gibby P.D."/>
            <person name="Hartmann K.A."/>
            <person name="Liu J.E."/>
            <person name="Manci A.M."/>
            <person name="Nielsen D.A."/>
            <person name="Solomon M.B."/>
            <person name="Breakwell D.P."/>
            <person name="Burnett S.H."/>
            <person name="Grose J.H."/>
        </authorList>
    </citation>
    <scope>NUCLEOTIDE SEQUENCE [LARGE SCALE GENOMIC DNA]</scope>
    <source>
        <strain evidence="2 3">16</strain>
    </source>
</reference>
<dbReference type="Proteomes" id="UP000048984">
    <property type="component" value="Unassembled WGS sequence"/>
</dbReference>
<evidence type="ECO:0000313" key="3">
    <source>
        <dbReference type="Proteomes" id="UP000048984"/>
    </source>
</evidence>
<organism evidence="2 3">
    <name type="scientific">Prosthecodimorpha hirschii</name>
    <dbReference type="NCBI Taxonomy" id="665126"/>
    <lineage>
        <taxon>Bacteria</taxon>
        <taxon>Pseudomonadati</taxon>
        <taxon>Pseudomonadota</taxon>
        <taxon>Alphaproteobacteria</taxon>
        <taxon>Hyphomicrobiales</taxon>
        <taxon>Ancalomicrobiaceae</taxon>
        <taxon>Prosthecodimorpha</taxon>
    </lineage>
</organism>
<reference evidence="2 3" key="2">
    <citation type="submission" date="2015-10" db="EMBL/GenBank/DDBJ databases">
        <title>Draft Genome Sequence of Prosthecomicrobium hirschii ATCC 27832.</title>
        <authorList>
            <person name="Daniel J."/>
            <person name="Givan S.A."/>
            <person name="Brun Y.V."/>
            <person name="Brown P.J."/>
        </authorList>
    </citation>
    <scope>NUCLEOTIDE SEQUENCE [LARGE SCALE GENOMIC DNA]</scope>
    <source>
        <strain evidence="2 3">16</strain>
    </source>
</reference>
<protein>
    <recommendedName>
        <fullName evidence="1">AB hydrolase-1 domain-containing protein</fullName>
    </recommendedName>
</protein>
<dbReference type="InterPro" id="IPR000073">
    <property type="entry name" value="AB_hydrolase_1"/>
</dbReference>
<dbReference type="EMBL" id="LJYW01000001">
    <property type="protein sequence ID" value="KPL55405.1"/>
    <property type="molecule type" value="Genomic_DNA"/>
</dbReference>
<accession>A0A0P6VWA0</accession>
<gene>
    <name evidence="2" type="ORF">ABB55_26835</name>
</gene>
<evidence type="ECO:0000313" key="2">
    <source>
        <dbReference type="EMBL" id="KPL55405.1"/>
    </source>
</evidence>
<dbReference type="PRINTS" id="PR00111">
    <property type="entry name" value="ABHYDROLASE"/>
</dbReference>
<name>A0A0P6VWA0_9HYPH</name>
<feature type="domain" description="AB hydrolase-1" evidence="1">
    <location>
        <begin position="50"/>
        <end position="239"/>
    </location>
</feature>
<dbReference type="SUPFAM" id="SSF53474">
    <property type="entry name" value="alpha/beta-Hydrolases"/>
    <property type="match status" value="1"/>
</dbReference>
<dbReference type="PANTHER" id="PTHR43433:SF4">
    <property type="entry name" value="NON-HEME CHLOROPEROXIDASE-RELATED"/>
    <property type="match status" value="1"/>
</dbReference>
<sequence length="246" mass="26023">MAPPRPVDWCRGSQAVTLPLLMIPGLNCTAALWGPQLCTLGAGRMVAVADHTAHDAMADLAAAILADAPARFALAGLSMGGYLAFEILRQAPERVDRLALLDTQARADSPEAQELRRQQIAIAERGGFARIPDLQIPKLLAARHHGDDALTGTVRAMASATGADAFVRQQTAILNRVDSRPGLAAIRCPTLVLVGAEDAITPPDLAREMRDGIAGSRLVVVEEAGHLSTLERPDAVSAALRDWLLA</sequence>
<evidence type="ECO:0000259" key="1">
    <source>
        <dbReference type="Pfam" id="PF12697"/>
    </source>
</evidence>
<proteinExistence type="predicted"/>
<dbReference type="AlphaFoldDB" id="A0A0P6VWA0"/>
<dbReference type="Pfam" id="PF12697">
    <property type="entry name" value="Abhydrolase_6"/>
    <property type="match status" value="1"/>
</dbReference>
<dbReference type="InterPro" id="IPR050471">
    <property type="entry name" value="AB_hydrolase"/>
</dbReference>
<comment type="caution">
    <text evidence="2">The sequence shown here is derived from an EMBL/GenBank/DDBJ whole genome shotgun (WGS) entry which is preliminary data.</text>
</comment>
<dbReference type="PANTHER" id="PTHR43433">
    <property type="entry name" value="HYDROLASE, ALPHA/BETA FOLD FAMILY PROTEIN"/>
    <property type="match status" value="1"/>
</dbReference>